<gene>
    <name evidence="2" type="ORF">CONLIGDRAFT_127063</name>
</gene>
<keyword evidence="3" id="KW-1185">Reference proteome</keyword>
<dbReference type="Proteomes" id="UP000182658">
    <property type="component" value="Unassembled WGS sequence"/>
</dbReference>
<evidence type="ECO:0000313" key="2">
    <source>
        <dbReference type="EMBL" id="OIW23431.1"/>
    </source>
</evidence>
<keyword evidence="1" id="KW-0732">Signal</keyword>
<proteinExistence type="predicted"/>
<feature type="chain" id="PRO_5012001089" evidence="1">
    <location>
        <begin position="22"/>
        <end position="196"/>
    </location>
</feature>
<dbReference type="InParanoid" id="A0A1J7I722"/>
<evidence type="ECO:0000256" key="1">
    <source>
        <dbReference type="SAM" id="SignalP"/>
    </source>
</evidence>
<accession>A0A1J7I722</accession>
<dbReference type="EMBL" id="KV875106">
    <property type="protein sequence ID" value="OIW23431.1"/>
    <property type="molecule type" value="Genomic_DNA"/>
</dbReference>
<organism evidence="2 3">
    <name type="scientific">Coniochaeta ligniaria NRRL 30616</name>
    <dbReference type="NCBI Taxonomy" id="1408157"/>
    <lineage>
        <taxon>Eukaryota</taxon>
        <taxon>Fungi</taxon>
        <taxon>Dikarya</taxon>
        <taxon>Ascomycota</taxon>
        <taxon>Pezizomycotina</taxon>
        <taxon>Sordariomycetes</taxon>
        <taxon>Sordariomycetidae</taxon>
        <taxon>Coniochaetales</taxon>
        <taxon>Coniochaetaceae</taxon>
        <taxon>Coniochaeta</taxon>
    </lineage>
</organism>
<reference evidence="2 3" key="1">
    <citation type="submission" date="2016-10" db="EMBL/GenBank/DDBJ databases">
        <title>Draft genome sequence of Coniochaeta ligniaria NRRL30616, a lignocellulolytic fungus for bioabatement of inhibitors in plant biomass hydrolysates.</title>
        <authorList>
            <consortium name="DOE Joint Genome Institute"/>
            <person name="Jimenez D.J."/>
            <person name="Hector R.E."/>
            <person name="Riley R."/>
            <person name="Sun H."/>
            <person name="Grigoriev I.V."/>
            <person name="Van Elsas J.D."/>
            <person name="Nichols N.N."/>
        </authorList>
    </citation>
    <scope>NUCLEOTIDE SEQUENCE [LARGE SCALE GENOMIC DNA]</scope>
    <source>
        <strain evidence="2 3">NRRL 30616</strain>
    </source>
</reference>
<protein>
    <submittedName>
        <fullName evidence="2">Uncharacterized protein</fullName>
    </submittedName>
</protein>
<sequence>MQVLCNCFIYLFSWRVQFCTSICLVAAHLWEEFDPNLLILRVSAGRLDLSELSMSSHSRTDAIGRCQAICRLDLSRRSREDCSRKHHRRKGQIDSKSRTATVAPAVSAAKLATDHFSPTAVAWLGPDIKNDNVQLPVTLQPSRLHSKDGSSHGGPACAWGAHPNLPPANPLSPCRALAVWCASRVCLTLQCWVAVG</sequence>
<feature type="signal peptide" evidence="1">
    <location>
        <begin position="1"/>
        <end position="21"/>
    </location>
</feature>
<name>A0A1J7I722_9PEZI</name>
<dbReference type="AlphaFoldDB" id="A0A1J7I722"/>
<evidence type="ECO:0000313" key="3">
    <source>
        <dbReference type="Proteomes" id="UP000182658"/>
    </source>
</evidence>